<dbReference type="Pfam" id="PF05670">
    <property type="entry name" value="NFACT-R_1"/>
    <property type="match status" value="1"/>
</dbReference>
<comment type="similarity">
    <text evidence="5">Belongs to the NEMF family.</text>
</comment>
<keyword evidence="4 5" id="KW-0648">Protein biosynthesis</keyword>
<evidence type="ECO:0000313" key="8">
    <source>
        <dbReference type="Proteomes" id="UP000249467"/>
    </source>
</evidence>
<name>A0A2W4XM43_9CYAN</name>
<comment type="function">
    <text evidence="5">Key component of the ribosome quality control system (RQC), a ribosome-associated complex that mediates the extraction of incompletely synthesized nascent chains from stalled ribosomes and their subsequent degradation. RqcH recruits Ala-charged tRNA, and with RqcP directs the elongation of stalled nascent chains on 50S ribosomal subunits, leading to non-templated C-terminal alanine extensions (Ala tail). The Ala tail promotes nascent chain degradation. May add between 1 and at least 8 Ala residues. Binds to stalled 50S ribosomal subunits.</text>
</comment>
<gene>
    <name evidence="5" type="primary">rqcH</name>
    <name evidence="7" type="ORF">DCF19_23485</name>
</gene>
<keyword evidence="1 5" id="KW-0820">tRNA-binding</keyword>
<dbReference type="GO" id="GO:0072344">
    <property type="term" value="P:rescue of stalled ribosome"/>
    <property type="evidence" value="ECO:0007669"/>
    <property type="project" value="UniProtKB-UniRule"/>
</dbReference>
<dbReference type="EMBL" id="QBML01000054">
    <property type="protein sequence ID" value="PZO35615.1"/>
    <property type="molecule type" value="Genomic_DNA"/>
</dbReference>
<evidence type="ECO:0000256" key="3">
    <source>
        <dbReference type="ARBA" id="ARBA00022884"/>
    </source>
</evidence>
<dbReference type="GO" id="GO:0000049">
    <property type="term" value="F:tRNA binding"/>
    <property type="evidence" value="ECO:0007669"/>
    <property type="project" value="UniProtKB-UniRule"/>
</dbReference>
<proteinExistence type="inferred from homology"/>
<sequence>MQPADLTTLVALTHELNQACVPARLEQVHQSDRHTLHLQLRTLEKKQWLLLCWHPQAARLHLSAPPPKQPDTFTFSQQILHQVAGFALVSVQLTSPWERVVDLQFAKRPDDEVQWHLYLEVMGKYSNAILVNANGEIVTAAHQVSSKQSRVRPIQTGDRYELPPALLEAIPSLNESFDSWRDRLILIPKEIKRNLLSNYRGVSSSLVRSLLAIANISGDKNVADLSMSEWEELFRAWQIWLTCVEKKEFYPHLEGKGYALISSLSHERSPSIPLIKGEEDNSRAGGALKPLQAKVDKQEWEKGVVNEGISSRSVNDFCDRYYSQQTGQIAFQQLHQQISQAIHNQLAKLTIKENEFLERLQLSTQADDFKDKADLLMAHLHLWEIGLKEIKLTDFHSEKYVIIPLDPTLNAAQNAQSFYKKHQKQKRAALAIAPLLEAVQQEIAYLEQVSTAVSLLEQHELPALQEVRSELAQQGYLKVTAEYAPRTKSNHKGGKNKTNRTKQEEIPDCHRFTTPNGFEVWVGRNNYQNDLISFRIAGEYDLWLHAQEISGSHVLLRLPAGAIADDQDLQTAANYAAYYSRARQSDQVPVVCTIPKYVFKPKGAKPGMVVYTHEKIIWGQPTGLRSE</sequence>
<reference evidence="7 8" key="1">
    <citation type="submission" date="2018-04" db="EMBL/GenBank/DDBJ databases">
        <authorList>
            <person name="Go L.Y."/>
            <person name="Mitchell J.A."/>
        </authorList>
    </citation>
    <scope>NUCLEOTIDE SEQUENCE [LARGE SCALE GENOMIC DNA]</scope>
    <source>
        <strain evidence="7">ULC066bin1</strain>
    </source>
</reference>
<dbReference type="PANTHER" id="PTHR15239">
    <property type="entry name" value="NUCLEAR EXPORT MEDIATOR FACTOR NEMF"/>
    <property type="match status" value="1"/>
</dbReference>
<evidence type="ECO:0000256" key="4">
    <source>
        <dbReference type="ARBA" id="ARBA00022917"/>
    </source>
</evidence>
<dbReference type="InterPro" id="IPR008532">
    <property type="entry name" value="NFACT_RNA-bd"/>
</dbReference>
<reference evidence="7 8" key="2">
    <citation type="submission" date="2018-06" db="EMBL/GenBank/DDBJ databases">
        <title>Metagenomic assembly of (sub)arctic Cyanobacteria and their associated microbiome from non-axenic cultures.</title>
        <authorList>
            <person name="Baurain D."/>
        </authorList>
    </citation>
    <scope>NUCLEOTIDE SEQUENCE [LARGE SCALE GENOMIC DNA]</scope>
    <source>
        <strain evidence="7">ULC066bin1</strain>
    </source>
</reference>
<organism evidence="7 8">
    <name type="scientific">Pseudanabaena frigida</name>
    <dbReference type="NCBI Taxonomy" id="945775"/>
    <lineage>
        <taxon>Bacteria</taxon>
        <taxon>Bacillati</taxon>
        <taxon>Cyanobacteriota</taxon>
        <taxon>Cyanophyceae</taxon>
        <taxon>Pseudanabaenales</taxon>
        <taxon>Pseudanabaenaceae</taxon>
        <taxon>Pseudanabaena</taxon>
    </lineage>
</organism>
<evidence type="ECO:0000256" key="2">
    <source>
        <dbReference type="ARBA" id="ARBA00022730"/>
    </source>
</evidence>
<evidence type="ECO:0000256" key="5">
    <source>
        <dbReference type="HAMAP-Rule" id="MF_00844"/>
    </source>
</evidence>
<evidence type="ECO:0000259" key="6">
    <source>
        <dbReference type="Pfam" id="PF05670"/>
    </source>
</evidence>
<keyword evidence="3 5" id="KW-0694">RNA-binding</keyword>
<keyword evidence="2 5" id="KW-0699">rRNA-binding</keyword>
<dbReference type="Gene3D" id="2.30.310.10">
    <property type="entry name" value="ibrinogen binding protein from staphylococcus aureus domain"/>
    <property type="match status" value="1"/>
</dbReference>
<comment type="subunit">
    <text evidence="5">Associates with stalled 50S ribosomal subunits. Binds to RqcP.</text>
</comment>
<protein>
    <recommendedName>
        <fullName evidence="5">Rqc2 homolog RqcH</fullName>
        <shortName evidence="5">RqcH</shortName>
    </recommendedName>
</protein>
<dbReference type="InterPro" id="IPR043682">
    <property type="entry name" value="RqcH_bacterial"/>
</dbReference>
<dbReference type="GO" id="GO:0019843">
    <property type="term" value="F:rRNA binding"/>
    <property type="evidence" value="ECO:0007669"/>
    <property type="project" value="UniProtKB-UniRule"/>
</dbReference>
<dbReference type="AlphaFoldDB" id="A0A2W4XM43"/>
<evidence type="ECO:0000256" key="1">
    <source>
        <dbReference type="ARBA" id="ARBA00022555"/>
    </source>
</evidence>
<dbReference type="InterPro" id="IPR051608">
    <property type="entry name" value="RQC_Subunit_NEMF"/>
</dbReference>
<comment type="caution">
    <text evidence="7">The sequence shown here is derived from an EMBL/GenBank/DDBJ whole genome shotgun (WGS) entry which is preliminary data.</text>
</comment>
<evidence type="ECO:0000313" key="7">
    <source>
        <dbReference type="EMBL" id="PZO35615.1"/>
    </source>
</evidence>
<dbReference type="GO" id="GO:1990112">
    <property type="term" value="C:RQC complex"/>
    <property type="evidence" value="ECO:0007669"/>
    <property type="project" value="TreeGrafter"/>
</dbReference>
<accession>A0A2W4XM43</accession>
<dbReference type="HAMAP" id="MF_00844_B">
    <property type="entry name" value="RqcH_B"/>
    <property type="match status" value="1"/>
</dbReference>
<dbReference type="Pfam" id="PF05833">
    <property type="entry name" value="NFACT_N"/>
    <property type="match status" value="2"/>
</dbReference>
<dbReference type="Proteomes" id="UP000249467">
    <property type="component" value="Unassembled WGS sequence"/>
</dbReference>
<feature type="domain" description="NFACT RNA-binding" evidence="6">
    <location>
        <begin position="510"/>
        <end position="602"/>
    </location>
</feature>
<dbReference type="PANTHER" id="PTHR15239:SF6">
    <property type="entry name" value="RIBOSOME QUALITY CONTROL COMPLEX SUBUNIT NEMF"/>
    <property type="match status" value="1"/>
</dbReference>
<dbReference type="GO" id="GO:0043023">
    <property type="term" value="F:ribosomal large subunit binding"/>
    <property type="evidence" value="ECO:0007669"/>
    <property type="project" value="UniProtKB-UniRule"/>
</dbReference>